<reference evidence="2" key="1">
    <citation type="submission" date="2011-08" db="EMBL/GenBank/DDBJ databases">
        <authorList>
            <person name="Rombauts S."/>
        </authorList>
    </citation>
    <scope>NUCLEOTIDE SEQUENCE</scope>
    <source>
        <strain evidence="2">London</strain>
    </source>
</reference>
<dbReference type="EnsemblMetazoa" id="tetur16g03370.1">
    <property type="protein sequence ID" value="tetur16g03370.1"/>
    <property type="gene ID" value="tetur16g03370"/>
</dbReference>
<organism evidence="1 2">
    <name type="scientific">Tetranychus urticae</name>
    <name type="common">Two-spotted spider mite</name>
    <dbReference type="NCBI Taxonomy" id="32264"/>
    <lineage>
        <taxon>Eukaryota</taxon>
        <taxon>Metazoa</taxon>
        <taxon>Ecdysozoa</taxon>
        <taxon>Arthropoda</taxon>
        <taxon>Chelicerata</taxon>
        <taxon>Arachnida</taxon>
        <taxon>Acari</taxon>
        <taxon>Acariformes</taxon>
        <taxon>Trombidiformes</taxon>
        <taxon>Prostigmata</taxon>
        <taxon>Eleutherengona</taxon>
        <taxon>Raphignathae</taxon>
        <taxon>Tetranychoidea</taxon>
        <taxon>Tetranychidae</taxon>
        <taxon>Tetranychus</taxon>
    </lineage>
</organism>
<evidence type="ECO:0000313" key="1">
    <source>
        <dbReference type="EnsemblMetazoa" id="tetur16g03370.1"/>
    </source>
</evidence>
<evidence type="ECO:0000313" key="2">
    <source>
        <dbReference type="Proteomes" id="UP000015104"/>
    </source>
</evidence>
<reference evidence="1" key="2">
    <citation type="submission" date="2015-06" db="UniProtKB">
        <authorList>
            <consortium name="EnsemblMetazoa"/>
        </authorList>
    </citation>
    <scope>IDENTIFICATION</scope>
</reference>
<protein>
    <submittedName>
        <fullName evidence="1">Uncharacterized protein</fullName>
    </submittedName>
</protein>
<dbReference type="AlphaFoldDB" id="T1KP44"/>
<keyword evidence="2" id="KW-1185">Reference proteome</keyword>
<proteinExistence type="predicted"/>
<accession>T1KP44</accession>
<dbReference type="HOGENOM" id="CLU_2981644_0_0_1"/>
<sequence length="58" mass="6774">MYDYFSTNVYSILLKAQKLCFFGVLVEYAKESSLSPLYALHQCAHHIFIPYYSFIIVS</sequence>
<dbReference type="Proteomes" id="UP000015104">
    <property type="component" value="Unassembled WGS sequence"/>
</dbReference>
<dbReference type="EMBL" id="CAEY01000286">
    <property type="status" value="NOT_ANNOTATED_CDS"/>
    <property type="molecule type" value="Genomic_DNA"/>
</dbReference>
<name>T1KP44_TETUR</name>